<dbReference type="GO" id="GO:0007606">
    <property type="term" value="P:sensory perception of chemical stimulus"/>
    <property type="evidence" value="ECO:0007669"/>
    <property type="project" value="UniProtKB-ARBA"/>
</dbReference>
<dbReference type="AlphaFoldDB" id="F6VP66"/>
<dbReference type="Gene3D" id="1.20.1070.10">
    <property type="entry name" value="Rhodopsin 7-helix transmembrane proteins"/>
    <property type="match status" value="2"/>
</dbReference>
<keyword evidence="8 11" id="KW-0472">Membrane</keyword>
<comment type="caution">
    <text evidence="11">Lacks conserved residue(s) required for the propagation of feature annotation.</text>
</comment>
<dbReference type="PROSITE" id="PS50262">
    <property type="entry name" value="G_PROTEIN_RECEP_F1_2"/>
    <property type="match status" value="1"/>
</dbReference>
<evidence type="ECO:0000256" key="10">
    <source>
        <dbReference type="ARBA" id="ARBA00023224"/>
    </source>
</evidence>
<dbReference type="SUPFAM" id="SSF81321">
    <property type="entry name" value="Family A G protein-coupled receptor-like"/>
    <property type="match status" value="2"/>
</dbReference>
<evidence type="ECO:0000256" key="1">
    <source>
        <dbReference type="ARBA" id="ARBA00004651"/>
    </source>
</evidence>
<keyword evidence="9 11" id="KW-0675">Receptor</keyword>
<dbReference type="GO" id="GO:0005886">
    <property type="term" value="C:plasma membrane"/>
    <property type="evidence" value="ECO:0000318"/>
    <property type="project" value="GO_Central"/>
</dbReference>
<dbReference type="Bgee" id="ENSOANG00000006282">
    <property type="expression patterns" value="Expressed in testis"/>
</dbReference>
<dbReference type="GO" id="GO:0005550">
    <property type="term" value="F:pheromone binding"/>
    <property type="evidence" value="ECO:0000318"/>
    <property type="project" value="GO_Central"/>
</dbReference>
<dbReference type="InterPro" id="IPR004072">
    <property type="entry name" value="Vmron_rcpt_1"/>
</dbReference>
<comment type="subcellular location">
    <subcellularLocation>
        <location evidence="1 11">Cell membrane</location>
        <topology evidence="1 11">Multi-pass membrane protein</topology>
    </subcellularLocation>
</comment>
<keyword evidence="5 11" id="KW-0812">Transmembrane</keyword>
<name>F6VP66_ORNAN</name>
<feature type="transmembrane region" description="Helical" evidence="11">
    <location>
        <begin position="237"/>
        <end position="254"/>
    </location>
</feature>
<dbReference type="Pfam" id="PF03402">
    <property type="entry name" value="V1R"/>
    <property type="match status" value="2"/>
</dbReference>
<reference evidence="13 14" key="1">
    <citation type="journal article" date="2008" name="Nature">
        <title>Genome analysis of the platypus reveals unique signatures of evolution.</title>
        <authorList>
            <person name="Warren W.C."/>
            <person name="Hillier L.W."/>
            <person name="Marshall Graves J.A."/>
            <person name="Birney E."/>
            <person name="Ponting C.P."/>
            <person name="Grutzner F."/>
            <person name="Belov K."/>
            <person name="Miller W."/>
            <person name="Clarke L."/>
            <person name="Chinwalla A.T."/>
            <person name="Yang S.P."/>
            <person name="Heger A."/>
            <person name="Locke D.P."/>
            <person name="Miethke P."/>
            <person name="Waters P.D."/>
            <person name="Veyrunes F."/>
            <person name="Fulton L."/>
            <person name="Fulton B."/>
            <person name="Graves T."/>
            <person name="Wallis J."/>
            <person name="Puente X.S."/>
            <person name="Lopez-Otin C."/>
            <person name="Ordonez G.R."/>
            <person name="Eichler E.E."/>
            <person name="Chen L."/>
            <person name="Cheng Z."/>
            <person name="Deakin J.E."/>
            <person name="Alsop A."/>
            <person name="Thompson K."/>
            <person name="Kirby P."/>
            <person name="Papenfuss A.T."/>
            <person name="Wakefield M.J."/>
            <person name="Olender T."/>
            <person name="Lancet D."/>
            <person name="Huttley G.A."/>
            <person name="Smit A.F."/>
            <person name="Pask A."/>
            <person name="Temple-Smith P."/>
            <person name="Batzer M.A."/>
            <person name="Walker J.A."/>
            <person name="Konkel M.K."/>
            <person name="Harris R.S."/>
            <person name="Whittington C.M."/>
            <person name="Wong E.S."/>
            <person name="Gemmell N.J."/>
            <person name="Buschiazzo E."/>
            <person name="Vargas Jentzsch I.M."/>
            <person name="Merkel A."/>
            <person name="Schmitz J."/>
            <person name="Zemann A."/>
            <person name="Churakov G."/>
            <person name="Kriegs J.O."/>
            <person name="Brosius J."/>
            <person name="Murchison E.P."/>
            <person name="Sachidanandam R."/>
            <person name="Smith C."/>
            <person name="Hannon G.J."/>
            <person name="Tsend-Ayush E."/>
            <person name="McMillan D."/>
            <person name="Attenborough R."/>
            <person name="Rens W."/>
            <person name="Ferguson-Smith M."/>
            <person name="Lefevre C.M."/>
            <person name="Sharp J.A."/>
            <person name="Nicholas K.R."/>
            <person name="Ray D.A."/>
            <person name="Kube M."/>
            <person name="Reinhardt R."/>
            <person name="Pringle T.H."/>
            <person name="Taylor J."/>
            <person name="Jones R.C."/>
            <person name="Nixon B."/>
            <person name="Dacheux J.L."/>
            <person name="Niwa H."/>
            <person name="Sekita Y."/>
            <person name="Huang X."/>
            <person name="Stark A."/>
            <person name="Kheradpour P."/>
            <person name="Kellis M."/>
            <person name="Flicek P."/>
            <person name="Chen Y."/>
            <person name="Webber C."/>
            <person name="Hardison R."/>
            <person name="Nelson J."/>
            <person name="Hallsworth-Pepin K."/>
            <person name="Delehaunty K."/>
            <person name="Markovic C."/>
            <person name="Minx P."/>
            <person name="Feng Y."/>
            <person name="Kremitzki C."/>
            <person name="Mitreva M."/>
            <person name="Glasscock J."/>
            <person name="Wylie T."/>
            <person name="Wohldmann P."/>
            <person name="Thiru P."/>
            <person name="Nhan M.N."/>
            <person name="Pohl C.S."/>
            <person name="Smith S.M."/>
            <person name="Hou S."/>
            <person name="Nefedov M."/>
            <person name="de Jong P.J."/>
            <person name="Renfree M.B."/>
            <person name="Mardis E.R."/>
            <person name="Wilson R.K."/>
        </authorList>
    </citation>
    <scope>NUCLEOTIDE SEQUENCE [LARGE SCALE GENOMIC DNA]</scope>
    <source>
        <strain evidence="13 14">Glennie</strain>
    </source>
</reference>
<dbReference type="GO" id="GO:0019236">
    <property type="term" value="P:response to pheromone"/>
    <property type="evidence" value="ECO:0007669"/>
    <property type="project" value="UniProtKB-KW"/>
</dbReference>
<keyword evidence="4 11" id="KW-0589">Pheromone response</keyword>
<evidence type="ECO:0000256" key="8">
    <source>
        <dbReference type="ARBA" id="ARBA00023136"/>
    </source>
</evidence>
<comment type="similarity">
    <text evidence="2 11">Belongs to the G-protein coupled receptor 1 family.</text>
</comment>
<reference evidence="13" key="2">
    <citation type="submission" date="2025-08" db="UniProtKB">
        <authorList>
            <consortium name="Ensembl"/>
        </authorList>
    </citation>
    <scope>IDENTIFICATION</scope>
    <source>
        <strain evidence="13">Glennie</strain>
    </source>
</reference>
<dbReference type="STRING" id="9258.ENSOANP00000010043"/>
<dbReference type="GeneTree" id="ENSGT00960000186612"/>
<evidence type="ECO:0000256" key="4">
    <source>
        <dbReference type="ARBA" id="ARBA00022507"/>
    </source>
</evidence>
<dbReference type="OMA" id="ETMMSFG"/>
<evidence type="ECO:0000256" key="6">
    <source>
        <dbReference type="ARBA" id="ARBA00022989"/>
    </source>
</evidence>
<evidence type="ECO:0000256" key="7">
    <source>
        <dbReference type="ARBA" id="ARBA00023040"/>
    </source>
</evidence>
<evidence type="ECO:0000256" key="5">
    <source>
        <dbReference type="ARBA" id="ARBA00022692"/>
    </source>
</evidence>
<keyword evidence="14" id="KW-1185">Reference proteome</keyword>
<dbReference type="Ensembl" id="ENSOANT00000010045.2">
    <property type="protein sequence ID" value="ENSOANP00000010043.2"/>
    <property type="gene ID" value="ENSOANG00000006282.2"/>
</dbReference>
<evidence type="ECO:0000256" key="2">
    <source>
        <dbReference type="ARBA" id="ARBA00010663"/>
    </source>
</evidence>
<dbReference type="GO" id="GO:0016503">
    <property type="term" value="F:pheromone receptor activity"/>
    <property type="evidence" value="ECO:0007669"/>
    <property type="project" value="InterPro"/>
</dbReference>
<dbReference type="PANTHER" id="PTHR24062">
    <property type="entry name" value="VOMERONASAL TYPE-1 RECEPTOR"/>
    <property type="match status" value="1"/>
</dbReference>
<dbReference type="InterPro" id="IPR017452">
    <property type="entry name" value="GPCR_Rhodpsn_7TM"/>
</dbReference>
<evidence type="ECO:0000313" key="13">
    <source>
        <dbReference type="Ensembl" id="ENSOANP00000010043.2"/>
    </source>
</evidence>
<accession>F6VP66</accession>
<keyword evidence="10 11" id="KW-0807">Transducer</keyword>
<organism evidence="13 14">
    <name type="scientific">Ornithorhynchus anatinus</name>
    <name type="common">Duckbill platypus</name>
    <dbReference type="NCBI Taxonomy" id="9258"/>
    <lineage>
        <taxon>Eukaryota</taxon>
        <taxon>Metazoa</taxon>
        <taxon>Chordata</taxon>
        <taxon>Craniata</taxon>
        <taxon>Vertebrata</taxon>
        <taxon>Euteleostomi</taxon>
        <taxon>Mammalia</taxon>
        <taxon>Monotremata</taxon>
        <taxon>Ornithorhynchidae</taxon>
        <taxon>Ornithorhynchus</taxon>
    </lineage>
</organism>
<keyword evidence="6 11" id="KW-1133">Transmembrane helix</keyword>
<reference evidence="13" key="3">
    <citation type="submission" date="2025-09" db="UniProtKB">
        <authorList>
            <consortium name="Ensembl"/>
        </authorList>
    </citation>
    <scope>IDENTIFICATION</scope>
    <source>
        <strain evidence="13">Glennie</strain>
    </source>
</reference>
<dbReference type="eggNOG" id="ENOG502RD1P">
    <property type="taxonomic scope" value="Eukaryota"/>
</dbReference>
<keyword evidence="7 11" id="KW-0297">G-protein coupled receptor</keyword>
<evidence type="ECO:0000313" key="14">
    <source>
        <dbReference type="Proteomes" id="UP000002279"/>
    </source>
</evidence>
<feature type="domain" description="G-protein coupled receptors family 1 profile" evidence="12">
    <location>
        <begin position="131"/>
        <end position="283"/>
    </location>
</feature>
<feature type="transmembrane region" description="Helical" evidence="11">
    <location>
        <begin position="6"/>
        <end position="34"/>
    </location>
</feature>
<protein>
    <recommendedName>
        <fullName evidence="11">Vomeronasal type-1 receptor</fullName>
    </recommendedName>
</protein>
<evidence type="ECO:0000256" key="3">
    <source>
        <dbReference type="ARBA" id="ARBA00022475"/>
    </source>
</evidence>
<proteinExistence type="inferred from homology"/>
<evidence type="ECO:0000256" key="9">
    <source>
        <dbReference type="ARBA" id="ARBA00023170"/>
    </source>
</evidence>
<dbReference type="HOGENOM" id="CLU_058641_0_1_1"/>
<feature type="transmembrane region" description="Helical" evidence="11">
    <location>
        <begin position="126"/>
        <end position="145"/>
    </location>
</feature>
<evidence type="ECO:0000259" key="12">
    <source>
        <dbReference type="PROSITE" id="PS50262"/>
    </source>
</evidence>
<evidence type="ECO:0000256" key="11">
    <source>
        <dbReference type="RuleBase" id="RU364061"/>
    </source>
</evidence>
<dbReference type="InParanoid" id="F6VP66"/>
<keyword evidence="3 11" id="KW-1003">Cell membrane</keyword>
<sequence length="283" mass="31644">MLWGDLIWGIFFLSQTGIGVLGNSALIIMFVNIFTVQPHQKKLTDLILIHLTVANTATLLTRGIPETMMSFGMKDILNDIGCQIVMTTNRVSRGLSICTTCLLSVFQAITISPSTSFWAQFKLKTGVGVLGNSALLIVFINIFIFQSHQRKPTDLILTHLTMANTATLLTRGVPETMMSFGMKNILNDVGCQVVMFTNRVSRGLSICTTCLLSVFQAITISPSTSRWARLKPRAPDYILPSFLFFWILNILIYFKIIISTQATKNVTFTEYTYTLKYCSSIHK</sequence>
<feature type="transmembrane region" description="Helical" evidence="11">
    <location>
        <begin position="204"/>
        <end position="225"/>
    </location>
</feature>
<dbReference type="Proteomes" id="UP000002279">
    <property type="component" value="Chromosome X5"/>
</dbReference>